<feature type="domain" description="RsbT co-antagonist protein RsbRD N-terminal" evidence="3">
    <location>
        <begin position="16"/>
        <end position="150"/>
    </location>
</feature>
<protein>
    <recommendedName>
        <fullName evidence="7">PucR family transcriptional regulator</fullName>
    </recommendedName>
</protein>
<sequence>MMVSQHLPDYAPDLVELTQRAAELMWHIYPGYSEDRFGHDELMPSVRANLDLAVAVVRRNREPTAAELAPARALGTRRASQSVPLESVIQAYRSTERVILLDLVADSRAWPQQQANRRADLVITTFDLLTDEMINAYRDTSSAIEATRRRTENELVNALASGHPVTSAELQQWVHTLQIDAAVNWFAFALLGGNQADPLDLQRLRRRLAAQLQPHTTHIVFGDVGEATVALAALRSAGTEPRAILSQALPNLSSTTVIYCGIGQFSDNLAAAGESCRQSLEAVRAAAAGTAASGATIVDYREALLEILLSSRPAVADTLVTTRLRPLSDHPHLAQTMEALLANDLSQSRVARELFVHVNTVNHRVKRIREITGLDLTRFPDAMEAALALRWHRLTEQGRTATAR</sequence>
<dbReference type="Gene3D" id="1.10.10.2840">
    <property type="entry name" value="PucR C-terminal helix-turn-helix domain"/>
    <property type="match status" value="1"/>
</dbReference>
<comment type="similarity">
    <text evidence="1">Belongs to the CdaR family.</text>
</comment>
<dbReference type="Proteomes" id="UP000465241">
    <property type="component" value="Unassembled WGS sequence"/>
</dbReference>
<dbReference type="PANTHER" id="PTHR33744">
    <property type="entry name" value="CARBOHYDRATE DIACID REGULATOR"/>
    <property type="match status" value="1"/>
</dbReference>
<dbReference type="Pfam" id="PF17853">
    <property type="entry name" value="GGDEF_2"/>
    <property type="match status" value="1"/>
</dbReference>
<organism evidence="5 6">
    <name type="scientific">Mycolicibacterium murale</name>
    <dbReference type="NCBI Taxonomy" id="182220"/>
    <lineage>
        <taxon>Bacteria</taxon>
        <taxon>Bacillati</taxon>
        <taxon>Actinomycetota</taxon>
        <taxon>Actinomycetes</taxon>
        <taxon>Mycobacteriales</taxon>
        <taxon>Mycobacteriaceae</taxon>
        <taxon>Mycolicibacterium</taxon>
    </lineage>
</organism>
<dbReference type="Pfam" id="PF14361">
    <property type="entry name" value="RsbRD_N"/>
    <property type="match status" value="1"/>
</dbReference>
<feature type="domain" description="CdaR GGDEF-like" evidence="4">
    <location>
        <begin position="162"/>
        <end position="285"/>
    </location>
</feature>
<evidence type="ECO:0000259" key="2">
    <source>
        <dbReference type="Pfam" id="PF13556"/>
    </source>
</evidence>
<dbReference type="InterPro" id="IPR042070">
    <property type="entry name" value="PucR_C-HTH_sf"/>
</dbReference>
<dbReference type="EMBL" id="BLKT01000003">
    <property type="protein sequence ID" value="GFG58207.1"/>
    <property type="molecule type" value="Genomic_DNA"/>
</dbReference>
<evidence type="ECO:0000313" key="6">
    <source>
        <dbReference type="Proteomes" id="UP000465241"/>
    </source>
</evidence>
<gene>
    <name evidence="5" type="ORF">MMUR_23430</name>
</gene>
<dbReference type="AlphaFoldDB" id="A0A7I9WLV7"/>
<dbReference type="InterPro" id="IPR025751">
    <property type="entry name" value="RsbRD_N_dom"/>
</dbReference>
<evidence type="ECO:0000259" key="4">
    <source>
        <dbReference type="Pfam" id="PF17853"/>
    </source>
</evidence>
<dbReference type="InterPro" id="IPR025736">
    <property type="entry name" value="PucR_C-HTH_dom"/>
</dbReference>
<keyword evidence="6" id="KW-1185">Reference proteome</keyword>
<accession>A0A7I9WLV7</accession>
<evidence type="ECO:0000259" key="3">
    <source>
        <dbReference type="Pfam" id="PF14361"/>
    </source>
</evidence>
<evidence type="ECO:0000313" key="5">
    <source>
        <dbReference type="EMBL" id="GFG58207.1"/>
    </source>
</evidence>
<name>A0A7I9WLV7_9MYCO</name>
<proteinExistence type="inferred from homology"/>
<reference evidence="5 6" key="1">
    <citation type="journal article" date="2019" name="Emerg. Microbes Infect.">
        <title>Comprehensive subspecies identification of 175 nontuberculous mycobacteria species based on 7547 genomic profiles.</title>
        <authorList>
            <person name="Matsumoto Y."/>
            <person name="Kinjo T."/>
            <person name="Motooka D."/>
            <person name="Nabeya D."/>
            <person name="Jung N."/>
            <person name="Uechi K."/>
            <person name="Horii T."/>
            <person name="Iida T."/>
            <person name="Fujita J."/>
            <person name="Nakamura S."/>
        </authorList>
    </citation>
    <scope>NUCLEOTIDE SEQUENCE [LARGE SCALE GENOMIC DNA]</scope>
    <source>
        <strain evidence="5 6">JCM 13392</strain>
    </source>
</reference>
<dbReference type="InterPro" id="IPR041522">
    <property type="entry name" value="CdaR_GGDEF"/>
</dbReference>
<dbReference type="Pfam" id="PF13556">
    <property type="entry name" value="HTH_30"/>
    <property type="match status" value="1"/>
</dbReference>
<dbReference type="PANTHER" id="PTHR33744:SF7">
    <property type="entry name" value="PUCR FAMILY TRANSCRIPTIONAL REGULATOR"/>
    <property type="match status" value="1"/>
</dbReference>
<feature type="domain" description="PucR C-terminal helix-turn-helix" evidence="2">
    <location>
        <begin position="333"/>
        <end position="390"/>
    </location>
</feature>
<evidence type="ECO:0000256" key="1">
    <source>
        <dbReference type="ARBA" id="ARBA00006754"/>
    </source>
</evidence>
<evidence type="ECO:0008006" key="7">
    <source>
        <dbReference type="Google" id="ProtNLM"/>
    </source>
</evidence>
<comment type="caution">
    <text evidence="5">The sequence shown here is derived from an EMBL/GenBank/DDBJ whole genome shotgun (WGS) entry which is preliminary data.</text>
</comment>
<dbReference type="InterPro" id="IPR051448">
    <property type="entry name" value="CdaR-like_regulators"/>
</dbReference>